<dbReference type="SUPFAM" id="SSF52540">
    <property type="entry name" value="P-loop containing nucleoside triphosphate hydrolases"/>
    <property type="match status" value="1"/>
</dbReference>
<gene>
    <name evidence="12" type="ORF">UR08_03655</name>
</gene>
<reference evidence="13" key="1">
    <citation type="submission" date="2015-04" db="EMBL/GenBank/DDBJ databases">
        <authorList>
            <person name="Schardt J."/>
            <person name="Mueller-Herbst S."/>
            <person name="Scherer S."/>
            <person name="Huptas C."/>
        </authorList>
    </citation>
    <scope>NUCLEOTIDE SEQUENCE [LARGE SCALE GENOMIC DNA]</scope>
    <source>
        <strain evidence="13">Kiel-L1</strain>
    </source>
</reference>
<dbReference type="GO" id="GO:0006412">
    <property type="term" value="P:translation"/>
    <property type="evidence" value="ECO:0007669"/>
    <property type="project" value="TreeGrafter"/>
</dbReference>
<dbReference type="InterPro" id="IPR027417">
    <property type="entry name" value="P-loop_NTPase"/>
</dbReference>
<dbReference type="InterPro" id="IPR016478">
    <property type="entry name" value="GTPase_MTG1"/>
</dbReference>
<dbReference type="GO" id="GO:0003723">
    <property type="term" value="F:RNA binding"/>
    <property type="evidence" value="ECO:0007669"/>
    <property type="project" value="UniProtKB-KW"/>
</dbReference>
<keyword evidence="6" id="KW-0378">Hydrolase</keyword>
<accession>A0A3D8TUF5</accession>
<dbReference type="Gene3D" id="1.10.1580.10">
    <property type="match status" value="1"/>
</dbReference>
<dbReference type="FunFam" id="1.10.1580.10:FF:000003">
    <property type="entry name" value="Ribosome biogenesis GTPase A"/>
    <property type="match status" value="1"/>
</dbReference>
<evidence type="ECO:0000256" key="10">
    <source>
        <dbReference type="PIRSR" id="PIRSR006230-1"/>
    </source>
</evidence>
<name>A0A3D8TUF5_9LIST</name>
<dbReference type="GO" id="GO:0003924">
    <property type="term" value="F:GTPase activity"/>
    <property type="evidence" value="ECO:0007669"/>
    <property type="project" value="TreeGrafter"/>
</dbReference>
<evidence type="ECO:0000256" key="7">
    <source>
        <dbReference type="ARBA" id="ARBA00022884"/>
    </source>
</evidence>
<keyword evidence="8 9" id="KW-0342">GTP-binding</keyword>
<keyword evidence="5 9" id="KW-0547">Nucleotide-binding</keyword>
<dbReference type="GO" id="GO:0042254">
    <property type="term" value="P:ribosome biogenesis"/>
    <property type="evidence" value="ECO:0007669"/>
    <property type="project" value="UniProtKB-KW"/>
</dbReference>
<dbReference type="NCBIfam" id="TIGR03596">
    <property type="entry name" value="GTPase_YlqF"/>
    <property type="match status" value="1"/>
</dbReference>
<dbReference type="AlphaFoldDB" id="A0A3D8TUF5"/>
<evidence type="ECO:0000256" key="1">
    <source>
        <dbReference type="ARBA" id="ARBA00004496"/>
    </source>
</evidence>
<dbReference type="RefSeq" id="WP_115752303.1">
    <property type="nucleotide sequence ID" value="NZ_LARY01000001.1"/>
</dbReference>
<feature type="binding site" evidence="10">
    <location>
        <begin position="130"/>
        <end position="135"/>
    </location>
    <ligand>
        <name>GTP</name>
        <dbReference type="ChEBI" id="CHEBI:37565"/>
    </ligand>
</feature>
<feature type="binding site" evidence="10">
    <location>
        <position position="174"/>
    </location>
    <ligand>
        <name>GTP</name>
        <dbReference type="ChEBI" id="CHEBI:37565"/>
    </ligand>
</feature>
<dbReference type="InterPro" id="IPR023179">
    <property type="entry name" value="GTP-bd_ortho_bundle_sf"/>
</dbReference>
<keyword evidence="4" id="KW-0690">Ribosome biogenesis</keyword>
<dbReference type="InterPro" id="IPR006073">
    <property type="entry name" value="GTP-bd"/>
</dbReference>
<dbReference type="GO" id="GO:0005525">
    <property type="term" value="F:GTP binding"/>
    <property type="evidence" value="ECO:0007669"/>
    <property type="project" value="UniProtKB-KW"/>
</dbReference>
<keyword evidence="7" id="KW-0694">RNA-binding</keyword>
<dbReference type="InterPro" id="IPR019991">
    <property type="entry name" value="GTP-bd_ribosome_bgen"/>
</dbReference>
<evidence type="ECO:0000256" key="3">
    <source>
        <dbReference type="ARBA" id="ARBA00022490"/>
    </source>
</evidence>
<evidence type="ECO:0000313" key="13">
    <source>
        <dbReference type="Proteomes" id="UP000257055"/>
    </source>
</evidence>
<evidence type="ECO:0000256" key="8">
    <source>
        <dbReference type="ARBA" id="ARBA00023134"/>
    </source>
</evidence>
<comment type="function">
    <text evidence="9">Required for a late step of 50S ribosomal subunit assembly. Has GTPase activity.</text>
</comment>
<sequence length="293" mass="33420">MTIQWFPGHMAKARREVTEKLKLVDVIFELVDARIPVSSSNPMLEEIIHQKKRVIILNKADMADEKTMQAWIRHFKEKGLMAVAVNAQQGKNMHAIEKAAEALMAEKFARLRERGMRPRAIRAMILGIPNVGKSTLINRLAKKNIAKTGNKPGVTKAQQWIKVGKALELLDTPGILWPKFEDQEVGYKLALTGAIKDDLLNMEDIAVFGLTFVHTHYPSQFHKWHQVESENETGIEWLKEIAERKGFLDRYGDADYGRAAEFVVREIRTQKLGRLSFDFPEKEDSEDAKTIDS</sequence>
<dbReference type="GO" id="GO:0005737">
    <property type="term" value="C:cytoplasm"/>
    <property type="evidence" value="ECO:0007669"/>
    <property type="project" value="UniProtKB-SubCell"/>
</dbReference>
<keyword evidence="3 9" id="KW-0963">Cytoplasm</keyword>
<evidence type="ECO:0000259" key="11">
    <source>
        <dbReference type="PROSITE" id="PS51721"/>
    </source>
</evidence>
<comment type="similarity">
    <text evidence="9">Belongs to the TRAFAC class YlqF/YawG GTPase family. MTG1 subfamily.</text>
</comment>
<comment type="caution">
    <text evidence="12">The sequence shown here is derived from an EMBL/GenBank/DDBJ whole genome shotgun (WGS) entry which is preliminary data.</text>
</comment>
<evidence type="ECO:0000256" key="2">
    <source>
        <dbReference type="ARBA" id="ARBA00014898"/>
    </source>
</evidence>
<proteinExistence type="inferred from homology"/>
<dbReference type="PRINTS" id="PR00326">
    <property type="entry name" value="GTP1OBG"/>
</dbReference>
<evidence type="ECO:0000256" key="5">
    <source>
        <dbReference type="ARBA" id="ARBA00022741"/>
    </source>
</evidence>
<dbReference type="Proteomes" id="UP000257055">
    <property type="component" value="Unassembled WGS sequence"/>
</dbReference>
<dbReference type="PIRSF" id="PIRSF006230">
    <property type="entry name" value="MG442"/>
    <property type="match status" value="1"/>
</dbReference>
<dbReference type="CDD" id="cd01856">
    <property type="entry name" value="YlqF"/>
    <property type="match status" value="1"/>
</dbReference>
<evidence type="ECO:0000313" key="12">
    <source>
        <dbReference type="EMBL" id="RDX02613.1"/>
    </source>
</evidence>
<dbReference type="Pfam" id="PF01926">
    <property type="entry name" value="MMR_HSR1"/>
    <property type="match status" value="1"/>
</dbReference>
<dbReference type="PROSITE" id="PS51721">
    <property type="entry name" value="G_CP"/>
    <property type="match status" value="1"/>
</dbReference>
<dbReference type="EMBL" id="LARY01000001">
    <property type="protein sequence ID" value="RDX02613.1"/>
    <property type="molecule type" value="Genomic_DNA"/>
</dbReference>
<feature type="binding site" evidence="10">
    <location>
        <begin position="58"/>
        <end position="61"/>
    </location>
    <ligand>
        <name>GTP</name>
        <dbReference type="ChEBI" id="CHEBI:37565"/>
    </ligand>
</feature>
<protein>
    <recommendedName>
        <fullName evidence="2 9">Ribosome biogenesis GTPase A</fullName>
    </recommendedName>
</protein>
<organism evidence="12 13">
    <name type="scientific">Listeria kieliensis</name>
    <dbReference type="NCBI Taxonomy" id="1621700"/>
    <lineage>
        <taxon>Bacteria</taxon>
        <taxon>Bacillati</taxon>
        <taxon>Bacillota</taxon>
        <taxon>Bacilli</taxon>
        <taxon>Bacillales</taxon>
        <taxon>Listeriaceae</taxon>
        <taxon>Listeria</taxon>
    </lineage>
</organism>
<comment type="subcellular location">
    <subcellularLocation>
        <location evidence="1 9">Cytoplasm</location>
    </subcellularLocation>
</comment>
<dbReference type="FunFam" id="3.40.50.300:FF:000590">
    <property type="entry name" value="Ribosome biogenesis GTPase A"/>
    <property type="match status" value="1"/>
</dbReference>
<dbReference type="Gene3D" id="3.40.50.300">
    <property type="entry name" value="P-loop containing nucleotide triphosphate hydrolases"/>
    <property type="match status" value="1"/>
</dbReference>
<evidence type="ECO:0000256" key="6">
    <source>
        <dbReference type="ARBA" id="ARBA00022801"/>
    </source>
</evidence>
<keyword evidence="13" id="KW-1185">Reference proteome</keyword>
<evidence type="ECO:0000256" key="4">
    <source>
        <dbReference type="ARBA" id="ARBA00022517"/>
    </source>
</evidence>
<evidence type="ECO:0000256" key="9">
    <source>
        <dbReference type="PIRNR" id="PIRNR006230"/>
    </source>
</evidence>
<dbReference type="PANTHER" id="PTHR45782:SF4">
    <property type="entry name" value="MITOCHONDRIAL RIBOSOME-ASSOCIATED GTPASE 1"/>
    <property type="match status" value="1"/>
</dbReference>
<feature type="domain" description="CP-type G" evidence="11">
    <location>
        <begin position="14"/>
        <end position="178"/>
    </location>
</feature>
<dbReference type="InterPro" id="IPR030378">
    <property type="entry name" value="G_CP_dom"/>
</dbReference>
<dbReference type="PANTHER" id="PTHR45782">
    <property type="entry name" value="MITOCHONDRIAL RIBOSOME-ASSOCIATED GTPASE 1"/>
    <property type="match status" value="1"/>
</dbReference>